<dbReference type="InterPro" id="IPR013148">
    <property type="entry name" value="Glyco_hydro_32_N"/>
</dbReference>
<evidence type="ECO:0000256" key="4">
    <source>
        <dbReference type="ARBA" id="ARBA00019623"/>
    </source>
</evidence>
<feature type="domain" description="Glycosyl hydrolase family 32 N-terminal" evidence="10">
    <location>
        <begin position="37"/>
        <end position="338"/>
    </location>
</feature>
<accession>A0ABV5WQT8</accession>
<dbReference type="InterPro" id="IPR023296">
    <property type="entry name" value="Glyco_hydro_beta-prop_sf"/>
</dbReference>
<evidence type="ECO:0000313" key="12">
    <source>
        <dbReference type="EMBL" id="MFB9762563.1"/>
    </source>
</evidence>
<gene>
    <name evidence="12" type="ORF">ACFFMS_30520</name>
</gene>
<dbReference type="CDD" id="cd18623">
    <property type="entry name" value="GH32_ScrB-like"/>
    <property type="match status" value="1"/>
</dbReference>
<evidence type="ECO:0000259" key="11">
    <source>
        <dbReference type="Pfam" id="PF08244"/>
    </source>
</evidence>
<dbReference type="PANTHER" id="PTHR43101:SF1">
    <property type="entry name" value="BETA-FRUCTOSIDASE"/>
    <property type="match status" value="1"/>
</dbReference>
<dbReference type="InterPro" id="IPR013320">
    <property type="entry name" value="ConA-like_dom_sf"/>
</dbReference>
<dbReference type="GO" id="GO:0016787">
    <property type="term" value="F:hydrolase activity"/>
    <property type="evidence" value="ECO:0007669"/>
    <property type="project" value="UniProtKB-KW"/>
</dbReference>
<organism evidence="12 13">
    <name type="scientific">Ectobacillus funiculus</name>
    <dbReference type="NCBI Taxonomy" id="137993"/>
    <lineage>
        <taxon>Bacteria</taxon>
        <taxon>Bacillati</taxon>
        <taxon>Bacillota</taxon>
        <taxon>Bacilli</taxon>
        <taxon>Bacillales</taxon>
        <taxon>Bacillaceae</taxon>
        <taxon>Ectobacillus</taxon>
    </lineage>
</organism>
<comment type="catalytic activity">
    <reaction evidence="8">
        <text>Hydrolysis of terminal non-reducing beta-D-fructofuranoside residues in beta-D-fructofuranosides.</text>
        <dbReference type="EC" id="3.2.1.26"/>
    </reaction>
</comment>
<comment type="pathway">
    <text evidence="1 9">Glycan biosynthesis; sucrose metabolism.</text>
</comment>
<dbReference type="InterPro" id="IPR006232">
    <property type="entry name" value="Suc6P_hydrolase"/>
</dbReference>
<dbReference type="SMART" id="SM00640">
    <property type="entry name" value="Glyco_32"/>
    <property type="match status" value="1"/>
</dbReference>
<dbReference type="SUPFAM" id="SSF75005">
    <property type="entry name" value="Arabinanase/levansucrase/invertase"/>
    <property type="match status" value="1"/>
</dbReference>
<dbReference type="InterPro" id="IPR001362">
    <property type="entry name" value="Glyco_hydro_32"/>
</dbReference>
<dbReference type="EC" id="3.2.1.26" evidence="3 8"/>
<evidence type="ECO:0000256" key="7">
    <source>
        <dbReference type="ARBA" id="ARBA00033367"/>
    </source>
</evidence>
<dbReference type="SUPFAM" id="SSF49899">
    <property type="entry name" value="Concanavalin A-like lectins/glucanases"/>
    <property type="match status" value="1"/>
</dbReference>
<comment type="function">
    <text evidence="9">Enables the bacterium to metabolize sucrose as a sole carbon source.</text>
</comment>
<dbReference type="PROSITE" id="PS00609">
    <property type="entry name" value="GLYCOSYL_HYDROL_F32"/>
    <property type="match status" value="1"/>
</dbReference>
<protein>
    <recommendedName>
        <fullName evidence="4 8">Sucrose-6-phosphate hydrolase</fullName>
        <ecNumber evidence="3 8">3.2.1.26</ecNumber>
    </recommendedName>
    <alternativeName>
        <fullName evidence="7 9">Invertase</fullName>
    </alternativeName>
</protein>
<dbReference type="EMBL" id="JBHMAF010000199">
    <property type="protein sequence ID" value="MFB9762563.1"/>
    <property type="molecule type" value="Genomic_DNA"/>
</dbReference>
<name>A0ABV5WQT8_9BACI</name>
<evidence type="ECO:0000259" key="10">
    <source>
        <dbReference type="Pfam" id="PF00251"/>
    </source>
</evidence>
<reference evidence="12 13" key="1">
    <citation type="submission" date="2024-09" db="EMBL/GenBank/DDBJ databases">
        <authorList>
            <person name="Sun Q."/>
            <person name="Mori K."/>
        </authorList>
    </citation>
    <scope>NUCLEOTIDE SEQUENCE [LARGE SCALE GENOMIC DNA]</scope>
    <source>
        <strain evidence="12 13">JCM 11201</strain>
    </source>
</reference>
<keyword evidence="5 8" id="KW-0378">Hydrolase</keyword>
<comment type="caution">
    <text evidence="12">The sequence shown here is derived from an EMBL/GenBank/DDBJ whole genome shotgun (WGS) entry which is preliminary data.</text>
</comment>
<evidence type="ECO:0000256" key="8">
    <source>
        <dbReference type="RuleBase" id="RU362110"/>
    </source>
</evidence>
<dbReference type="InterPro" id="IPR051214">
    <property type="entry name" value="GH32_Enzymes"/>
</dbReference>
<keyword evidence="9" id="KW-0119">Carbohydrate metabolism</keyword>
<dbReference type="InterPro" id="IPR018053">
    <property type="entry name" value="Glyco_hydro_32_AS"/>
</dbReference>
<comment type="similarity">
    <text evidence="2 8">Belongs to the glycosyl hydrolase 32 family.</text>
</comment>
<evidence type="ECO:0000256" key="5">
    <source>
        <dbReference type="ARBA" id="ARBA00022801"/>
    </source>
</evidence>
<evidence type="ECO:0000256" key="3">
    <source>
        <dbReference type="ARBA" id="ARBA00012758"/>
    </source>
</evidence>
<dbReference type="Pfam" id="PF08244">
    <property type="entry name" value="Glyco_hydro_32C"/>
    <property type="match status" value="1"/>
</dbReference>
<keyword evidence="13" id="KW-1185">Reference proteome</keyword>
<sequence>MEWTKEQRYRRIEEVSSEEMKELTEKVNSCQWRQTFHIQPPTGLLNDPNGFSYYNGEYHLFYQWFPLGPVHGLKYWYHTKSKDLVHWENVGIGIQPDTEFDSHGAYSGSAIEYGGKLHILYTGNTRDENWIRHPYQCLAIMGEDGVVKKSDQPVIAEVPAGYTDHFRDPKVWEEEGILYTIIGAQRENETGCVLLYSSSDFRNWKLEGEIQTELEQFGYMWECPDYFELDNQGVLIFSPQGLEAEGDCYQNIYQSGYLLGGKLAVSNRLFTHGEFIELDRGFDFYAPQTMQAPDGRRILVGWMGLPEIEYPTDRNSWAHCLTLPRELSVRDGKLIQQPVKELQALRGQQSKAADTINNQTKVYTGFSGTAYEMICEFENQDAVEFGLELRAGKQEKTVIKYDALQKKIVLDRTASGEEVGMLYGTTRKCSLDARKIKFHVFVDTSSVEIFINDGEEVFTSRIFPRNDSEEIRFFAREGRVSFQAVKWECEQMLGQAERSSEELVCR</sequence>
<comment type="subcellular location">
    <subcellularLocation>
        <location evidence="9">Cytoplasm</location>
    </subcellularLocation>
</comment>
<keyword evidence="9" id="KW-0963">Cytoplasm</keyword>
<dbReference type="Proteomes" id="UP001589609">
    <property type="component" value="Unassembled WGS sequence"/>
</dbReference>
<dbReference type="RefSeq" id="WP_379952459.1">
    <property type="nucleotide sequence ID" value="NZ_JBHMAF010000199.1"/>
</dbReference>
<dbReference type="InterPro" id="IPR013189">
    <property type="entry name" value="Glyco_hydro_32_C"/>
</dbReference>
<dbReference type="PANTHER" id="PTHR43101">
    <property type="entry name" value="BETA-FRUCTOSIDASE"/>
    <property type="match status" value="1"/>
</dbReference>
<dbReference type="NCBIfam" id="TIGR01322">
    <property type="entry name" value="scrB_fam"/>
    <property type="match status" value="1"/>
</dbReference>
<feature type="domain" description="Glycosyl hydrolase family 32 C-terminal" evidence="11">
    <location>
        <begin position="341"/>
        <end position="485"/>
    </location>
</feature>
<evidence type="ECO:0000256" key="1">
    <source>
        <dbReference type="ARBA" id="ARBA00004914"/>
    </source>
</evidence>
<evidence type="ECO:0000256" key="6">
    <source>
        <dbReference type="ARBA" id="ARBA00023295"/>
    </source>
</evidence>
<evidence type="ECO:0000256" key="9">
    <source>
        <dbReference type="RuleBase" id="RU365015"/>
    </source>
</evidence>
<dbReference type="Pfam" id="PF00251">
    <property type="entry name" value="Glyco_hydro_32N"/>
    <property type="match status" value="1"/>
</dbReference>
<keyword evidence="6 8" id="KW-0326">Glycosidase</keyword>
<evidence type="ECO:0000313" key="13">
    <source>
        <dbReference type="Proteomes" id="UP001589609"/>
    </source>
</evidence>
<dbReference type="Gene3D" id="2.115.10.20">
    <property type="entry name" value="Glycosyl hydrolase domain, family 43"/>
    <property type="match status" value="1"/>
</dbReference>
<evidence type="ECO:0000256" key="2">
    <source>
        <dbReference type="ARBA" id="ARBA00009902"/>
    </source>
</evidence>
<proteinExistence type="inferred from homology"/>
<dbReference type="Gene3D" id="2.60.120.560">
    <property type="entry name" value="Exo-inulinase, domain 1"/>
    <property type="match status" value="1"/>
</dbReference>